<accession>A0ABM7WFM9</accession>
<gene>
    <name evidence="2" type="ORF">CE91St30_02670</name>
</gene>
<keyword evidence="3" id="KW-1185">Reference proteome</keyword>
<feature type="transmembrane region" description="Helical" evidence="1">
    <location>
        <begin position="22"/>
        <end position="41"/>
    </location>
</feature>
<dbReference type="Proteomes" id="UP001320544">
    <property type="component" value="Chromosome"/>
</dbReference>
<proteinExistence type="predicted"/>
<keyword evidence="1" id="KW-0472">Membrane</keyword>
<keyword evidence="1" id="KW-0812">Transmembrane</keyword>
<name>A0ABM7WFM9_9ACTN</name>
<keyword evidence="1" id="KW-1133">Transmembrane helix</keyword>
<organism evidence="2 3">
    <name type="scientific">Raoultibacter timonensis</name>
    <dbReference type="NCBI Taxonomy" id="1907662"/>
    <lineage>
        <taxon>Bacteria</taxon>
        <taxon>Bacillati</taxon>
        <taxon>Actinomycetota</taxon>
        <taxon>Coriobacteriia</taxon>
        <taxon>Eggerthellales</taxon>
        <taxon>Eggerthellaceae</taxon>
        <taxon>Raoultibacter</taxon>
    </lineage>
</organism>
<protein>
    <recommendedName>
        <fullName evidence="4">Sporulation protein YjcZ</fullName>
    </recommendedName>
</protein>
<dbReference type="EMBL" id="AP025564">
    <property type="protein sequence ID" value="BDE94934.1"/>
    <property type="molecule type" value="Genomic_DNA"/>
</dbReference>
<evidence type="ECO:0000313" key="3">
    <source>
        <dbReference type="Proteomes" id="UP001320544"/>
    </source>
</evidence>
<evidence type="ECO:0008006" key="4">
    <source>
        <dbReference type="Google" id="ProtNLM"/>
    </source>
</evidence>
<evidence type="ECO:0000256" key="1">
    <source>
        <dbReference type="SAM" id="Phobius"/>
    </source>
</evidence>
<reference evidence="2 3" key="1">
    <citation type="submission" date="2022-01" db="EMBL/GenBank/DDBJ databases">
        <title>Novel bile acid biosynthetic pathways are enriched in the microbiome of centenarians.</title>
        <authorList>
            <person name="Sato Y."/>
            <person name="Atarashi K."/>
            <person name="Plichta R.D."/>
            <person name="Arai Y."/>
            <person name="Sasajima S."/>
            <person name="Kearney M.S."/>
            <person name="Suda W."/>
            <person name="Takeshita K."/>
            <person name="Sasaki T."/>
            <person name="Okamoto S."/>
            <person name="Skelly N.A."/>
            <person name="Okamura Y."/>
            <person name="Vlamakis H."/>
            <person name="Li Y."/>
            <person name="Tanoue T."/>
            <person name="Takei H."/>
            <person name="Nittono H."/>
            <person name="Narushima S."/>
            <person name="Irie J."/>
            <person name="Itoh H."/>
            <person name="Moriya K."/>
            <person name="Sugiura Y."/>
            <person name="Suematsu M."/>
            <person name="Moritoki N."/>
            <person name="Shibata S."/>
            <person name="Littman R.D."/>
            <person name="Fischbach A.M."/>
            <person name="Uwamino Y."/>
            <person name="Inoue T."/>
            <person name="Honda A."/>
            <person name="Hattori M."/>
            <person name="Murai T."/>
            <person name="Xavier J.R."/>
            <person name="Hirose N."/>
            <person name="Honda K."/>
        </authorList>
    </citation>
    <scope>NUCLEOTIDE SEQUENCE [LARGE SCALE GENOMIC DNA]</scope>
    <source>
        <strain evidence="2 3">CE91-St30</strain>
    </source>
</reference>
<evidence type="ECO:0000313" key="2">
    <source>
        <dbReference type="EMBL" id="BDE94934.1"/>
    </source>
</evidence>
<sequence length="43" mass="4667">MRRMDGYGGDGGGCGMIGDNEMIVILAIAMLTFLAFVVWRVTK</sequence>